<dbReference type="AlphaFoldDB" id="A0A4Y8AT61"/>
<evidence type="ECO:0000313" key="3">
    <source>
        <dbReference type="Proteomes" id="UP000298517"/>
    </source>
</evidence>
<feature type="transmembrane region" description="Helical" evidence="1">
    <location>
        <begin position="200"/>
        <end position="218"/>
    </location>
</feature>
<dbReference type="OrthoDB" id="1366695at2"/>
<sequence length="230" mass="27558">MKEIFNNREIALLFWIGILLIYVFRKKHNIESFGKVLEAFFVNKISTIFLLSVIYVESLILILSLIEFWDFTFIKDSIFWYFGVAFITILNLHKQPDPRKFFKKTIIDNFKFVVLFEFISNFFTFSLITEFILIPLISFFVILDTYLSIYSEKDSEKSLKKITNRILSIFGLIMIFYSLYRFKNDYSSIMSLSSLKFFLFPIILTLFFIPFLYFLALYSEYNIRKTKTSI</sequence>
<dbReference type="EMBL" id="SNQI01000002">
    <property type="protein sequence ID" value="TEW75038.1"/>
    <property type="molecule type" value="Genomic_DNA"/>
</dbReference>
<keyword evidence="3" id="KW-1185">Reference proteome</keyword>
<feature type="transmembrane region" description="Helical" evidence="1">
    <location>
        <begin position="6"/>
        <end position="24"/>
    </location>
</feature>
<evidence type="ECO:0000313" key="2">
    <source>
        <dbReference type="EMBL" id="TEW75038.1"/>
    </source>
</evidence>
<protein>
    <submittedName>
        <fullName evidence="2">Uncharacterized protein</fullName>
    </submittedName>
</protein>
<reference evidence="2 3" key="1">
    <citation type="journal article" date="2011" name="J. Microbiol.">
        <title>Gramella jeungdoensis sp. nov., isolated from a solar saltern in Korea.</title>
        <authorList>
            <person name="Joung Y."/>
            <person name="Kim H."/>
            <person name="Jang T."/>
            <person name="Ahn T.S."/>
            <person name="Joh K."/>
        </authorList>
    </citation>
    <scope>NUCLEOTIDE SEQUENCE [LARGE SCALE GENOMIC DNA]</scope>
    <source>
        <strain evidence="2 3">KCTC 23123</strain>
    </source>
</reference>
<keyword evidence="1" id="KW-0812">Transmembrane</keyword>
<evidence type="ECO:0000256" key="1">
    <source>
        <dbReference type="SAM" id="Phobius"/>
    </source>
</evidence>
<feature type="transmembrane region" description="Helical" evidence="1">
    <location>
        <begin position="45"/>
        <end position="66"/>
    </location>
</feature>
<feature type="transmembrane region" description="Helical" evidence="1">
    <location>
        <begin position="162"/>
        <end position="180"/>
    </location>
</feature>
<keyword evidence="1" id="KW-1133">Transmembrane helix</keyword>
<feature type="transmembrane region" description="Helical" evidence="1">
    <location>
        <begin position="131"/>
        <end position="150"/>
    </location>
</feature>
<feature type="transmembrane region" description="Helical" evidence="1">
    <location>
        <begin position="106"/>
        <end position="125"/>
    </location>
</feature>
<keyword evidence="1" id="KW-0472">Membrane</keyword>
<proteinExistence type="predicted"/>
<gene>
    <name evidence="2" type="ORF">E2488_05805</name>
</gene>
<name>A0A4Y8AT61_9FLAO</name>
<comment type="caution">
    <text evidence="2">The sequence shown here is derived from an EMBL/GenBank/DDBJ whole genome shotgun (WGS) entry which is preliminary data.</text>
</comment>
<feature type="transmembrane region" description="Helical" evidence="1">
    <location>
        <begin position="78"/>
        <end position="94"/>
    </location>
</feature>
<dbReference type="Proteomes" id="UP000298517">
    <property type="component" value="Unassembled WGS sequence"/>
</dbReference>
<organism evidence="2 3">
    <name type="scientific">Gramella jeungdoensis</name>
    <dbReference type="NCBI Taxonomy" id="708091"/>
    <lineage>
        <taxon>Bacteria</taxon>
        <taxon>Pseudomonadati</taxon>
        <taxon>Bacteroidota</taxon>
        <taxon>Flavobacteriia</taxon>
        <taxon>Flavobacteriales</taxon>
        <taxon>Flavobacteriaceae</taxon>
        <taxon>Christiangramia</taxon>
    </lineage>
</organism>
<dbReference type="RefSeq" id="WP_134247408.1">
    <property type="nucleotide sequence ID" value="NZ_SNQI01000002.1"/>
</dbReference>
<accession>A0A4Y8AT61</accession>